<keyword evidence="2" id="KW-1185">Reference proteome</keyword>
<dbReference type="OrthoDB" id="9780343at2"/>
<evidence type="ECO:0000313" key="1">
    <source>
        <dbReference type="EMBL" id="EGO64932.1"/>
    </source>
</evidence>
<dbReference type="InterPro" id="IPR011990">
    <property type="entry name" value="TPR-like_helical_dom_sf"/>
</dbReference>
<protein>
    <recommendedName>
        <fullName evidence="3">DUF2225 domain-containing protein</fullName>
    </recommendedName>
</protein>
<sequence>MSELMYTVEKNCPLCTKEFKTTKVRNNLAMLKQDTDFCTYYKEVNPYYYAIWVCPNCGYAVQDTYITETLMPVGEQRIRDFLKGKQVKADFSGVRTREQAVATYKLAIFYAEMSLTLASRLASLYLKLAWLYREGKQEKEEQAVLRKSLEYYEKAAIKEQFPIGNMTEITLQYLMGELYRRTGRLDDALSYLGKVVSDPLAKGEKRLLEMARDAWHLAKEDKKRMDEAVAAAVENDQKN</sequence>
<dbReference type="AlphaFoldDB" id="F7NG14"/>
<dbReference type="InterPro" id="IPR018708">
    <property type="entry name" value="DUF2225"/>
</dbReference>
<organism evidence="1 2">
    <name type="scientific">Acetonema longum DSM 6540</name>
    <dbReference type="NCBI Taxonomy" id="1009370"/>
    <lineage>
        <taxon>Bacteria</taxon>
        <taxon>Bacillati</taxon>
        <taxon>Bacillota</taxon>
        <taxon>Negativicutes</taxon>
        <taxon>Acetonemataceae</taxon>
        <taxon>Acetonema</taxon>
    </lineage>
</organism>
<dbReference type="Pfam" id="PF09986">
    <property type="entry name" value="DUF2225"/>
    <property type="match status" value="1"/>
</dbReference>
<dbReference type="Gene3D" id="1.25.40.10">
    <property type="entry name" value="Tetratricopeptide repeat domain"/>
    <property type="match status" value="1"/>
</dbReference>
<evidence type="ECO:0000313" key="2">
    <source>
        <dbReference type="Proteomes" id="UP000003240"/>
    </source>
</evidence>
<gene>
    <name evidence="1" type="ORF">ALO_05003</name>
</gene>
<dbReference type="SUPFAM" id="SSF48452">
    <property type="entry name" value="TPR-like"/>
    <property type="match status" value="1"/>
</dbReference>
<dbReference type="eggNOG" id="COG1655">
    <property type="taxonomic scope" value="Bacteria"/>
</dbReference>
<comment type="caution">
    <text evidence="1">The sequence shown here is derived from an EMBL/GenBank/DDBJ whole genome shotgun (WGS) entry which is preliminary data.</text>
</comment>
<proteinExistence type="predicted"/>
<reference evidence="1 2" key="1">
    <citation type="journal article" date="2011" name="EMBO J.">
        <title>Structural diversity of bacterial flagellar motors.</title>
        <authorList>
            <person name="Chen S."/>
            <person name="Beeby M."/>
            <person name="Murphy G.E."/>
            <person name="Leadbetter J.R."/>
            <person name="Hendrixson D.R."/>
            <person name="Briegel A."/>
            <person name="Li Z."/>
            <person name="Shi J."/>
            <person name="Tocheva E.I."/>
            <person name="Muller A."/>
            <person name="Dobro M.J."/>
            <person name="Jensen G.J."/>
        </authorList>
    </citation>
    <scope>NUCLEOTIDE SEQUENCE [LARGE SCALE GENOMIC DNA]</scope>
    <source>
        <strain evidence="1 2">DSM 6540</strain>
    </source>
</reference>
<dbReference type="STRING" id="1009370.ALO_05003"/>
<evidence type="ECO:0008006" key="3">
    <source>
        <dbReference type="Google" id="ProtNLM"/>
    </source>
</evidence>
<dbReference type="Proteomes" id="UP000003240">
    <property type="component" value="Unassembled WGS sequence"/>
</dbReference>
<name>F7NG14_9FIRM</name>
<dbReference type="EMBL" id="AFGF01000040">
    <property type="protein sequence ID" value="EGO64932.1"/>
    <property type="molecule type" value="Genomic_DNA"/>
</dbReference>
<dbReference type="RefSeq" id="WP_004093400.1">
    <property type="nucleotide sequence ID" value="NZ_AFGF01000040.1"/>
</dbReference>
<accession>F7NG14</accession>